<dbReference type="PANTHER" id="PTHR24421">
    <property type="entry name" value="NITRATE/NITRITE SENSOR PROTEIN NARX-RELATED"/>
    <property type="match status" value="1"/>
</dbReference>
<dbReference type="GO" id="GO:0046983">
    <property type="term" value="F:protein dimerization activity"/>
    <property type="evidence" value="ECO:0007669"/>
    <property type="project" value="InterPro"/>
</dbReference>
<keyword evidence="5" id="KW-1133">Transmembrane helix</keyword>
<keyword evidence="3" id="KW-0902">Two-component regulatory system</keyword>
<keyword evidence="2 7" id="KW-0418">Kinase</keyword>
<sequence length="440" mass="47307">MVSGDGMTYGGDGSTASRDDTLPADDWLTHWRAREARLHRVLPYGGLLVGSLLAAFAPAPRGLPMPLTLVIAGLTACWVTWYVVLSPQWQGQQRSMAVYYVGLLAFAAVLVAASPWYGFFAWVGFLHAFLVLNGRWRFAGMAATAVLVATAQGGGLPSSWSNWPLWLVLVLVNLVLAGAVSWFNLVGEREDARRKRLVAELAAANRQLAETVRENEGLHAQLLTQAREAGVLDERQRMAQEIHDTLAQGLTGIITQLEAAEQTRDRSADWRRHMDNALALARESLTEARRSVRALRPEPLETARLPDALSELGQRWSAVHGVTASVSTTGTPRPLHPEIEVTLLRAAQEALSNVARHAGASRVGLTLSYMSDVVTLDVRDDGSGFDVANQSTIPDQDGSYGLTAMRQRVNRVGGQVAVESEPGGGTAVSASVPALPGAAA</sequence>
<evidence type="ECO:0000256" key="4">
    <source>
        <dbReference type="SAM" id="Coils"/>
    </source>
</evidence>
<dbReference type="GO" id="GO:0016020">
    <property type="term" value="C:membrane"/>
    <property type="evidence" value="ECO:0007669"/>
    <property type="project" value="InterPro"/>
</dbReference>
<feature type="transmembrane region" description="Helical" evidence="5">
    <location>
        <begin position="97"/>
        <end position="117"/>
    </location>
</feature>
<feature type="transmembrane region" description="Helical" evidence="5">
    <location>
        <begin position="65"/>
        <end position="85"/>
    </location>
</feature>
<comment type="caution">
    <text evidence="7">The sequence shown here is derived from an EMBL/GenBank/DDBJ whole genome shotgun (WGS) entry which is preliminary data.</text>
</comment>
<feature type="transmembrane region" description="Helical" evidence="5">
    <location>
        <begin position="163"/>
        <end position="186"/>
    </location>
</feature>
<dbReference type="InterPro" id="IPR011712">
    <property type="entry name" value="Sig_transdc_His_kin_sub3_dim/P"/>
</dbReference>
<evidence type="ECO:0000256" key="1">
    <source>
        <dbReference type="ARBA" id="ARBA00022679"/>
    </source>
</evidence>
<reference evidence="7" key="1">
    <citation type="submission" date="2021-01" db="EMBL/GenBank/DDBJ databases">
        <title>Whole genome shotgun sequence of Verrucosispora sediminis NBRC 107745.</title>
        <authorList>
            <person name="Komaki H."/>
            <person name="Tamura T."/>
        </authorList>
    </citation>
    <scope>NUCLEOTIDE SEQUENCE</scope>
    <source>
        <strain evidence="7">NBRC 107745</strain>
    </source>
</reference>
<evidence type="ECO:0000256" key="2">
    <source>
        <dbReference type="ARBA" id="ARBA00022777"/>
    </source>
</evidence>
<gene>
    <name evidence="7" type="ORF">Vse01_13150</name>
</gene>
<dbReference type="EMBL" id="BOPD01000008">
    <property type="protein sequence ID" value="GIJ32167.1"/>
    <property type="molecule type" value="Genomic_DNA"/>
</dbReference>
<evidence type="ECO:0000259" key="6">
    <source>
        <dbReference type="PROSITE" id="PS50109"/>
    </source>
</evidence>
<evidence type="ECO:0000256" key="3">
    <source>
        <dbReference type="ARBA" id="ARBA00023012"/>
    </source>
</evidence>
<keyword evidence="8" id="KW-1185">Reference proteome</keyword>
<organism evidence="7 8">
    <name type="scientific">Micromonospora sediminimaris</name>
    <dbReference type="NCBI Taxonomy" id="547162"/>
    <lineage>
        <taxon>Bacteria</taxon>
        <taxon>Bacillati</taxon>
        <taxon>Actinomycetota</taxon>
        <taxon>Actinomycetes</taxon>
        <taxon>Micromonosporales</taxon>
        <taxon>Micromonosporaceae</taxon>
        <taxon>Micromonospora</taxon>
    </lineage>
</organism>
<name>A0A9W5UML2_9ACTN</name>
<dbReference type="GO" id="GO:0000155">
    <property type="term" value="F:phosphorelay sensor kinase activity"/>
    <property type="evidence" value="ECO:0007669"/>
    <property type="project" value="InterPro"/>
</dbReference>
<dbReference type="Pfam" id="PF02518">
    <property type="entry name" value="HATPase_c"/>
    <property type="match status" value="1"/>
</dbReference>
<evidence type="ECO:0000313" key="8">
    <source>
        <dbReference type="Proteomes" id="UP000607311"/>
    </source>
</evidence>
<dbReference type="InterPro" id="IPR005467">
    <property type="entry name" value="His_kinase_dom"/>
</dbReference>
<protein>
    <submittedName>
        <fullName evidence="7">Histidine kinase</fullName>
    </submittedName>
</protein>
<dbReference type="Gene3D" id="1.20.5.1930">
    <property type="match status" value="1"/>
</dbReference>
<keyword evidence="1" id="KW-0808">Transferase</keyword>
<keyword evidence="4" id="KW-0175">Coiled coil</keyword>
<feature type="transmembrane region" description="Helical" evidence="5">
    <location>
        <begin position="41"/>
        <end position="59"/>
    </location>
</feature>
<dbReference type="CDD" id="cd16917">
    <property type="entry name" value="HATPase_UhpB-NarQ-NarX-like"/>
    <property type="match status" value="1"/>
</dbReference>
<feature type="coiled-coil region" evidence="4">
    <location>
        <begin position="194"/>
        <end position="221"/>
    </location>
</feature>
<dbReference type="SMART" id="SM00387">
    <property type="entry name" value="HATPase_c"/>
    <property type="match status" value="1"/>
</dbReference>
<dbReference type="SUPFAM" id="SSF55874">
    <property type="entry name" value="ATPase domain of HSP90 chaperone/DNA topoisomerase II/histidine kinase"/>
    <property type="match status" value="1"/>
</dbReference>
<dbReference type="InterPro" id="IPR003594">
    <property type="entry name" value="HATPase_dom"/>
</dbReference>
<evidence type="ECO:0000256" key="5">
    <source>
        <dbReference type="SAM" id="Phobius"/>
    </source>
</evidence>
<dbReference type="PROSITE" id="PS50109">
    <property type="entry name" value="HIS_KIN"/>
    <property type="match status" value="1"/>
</dbReference>
<dbReference type="Pfam" id="PF07730">
    <property type="entry name" value="HisKA_3"/>
    <property type="match status" value="1"/>
</dbReference>
<dbReference type="Proteomes" id="UP000607311">
    <property type="component" value="Unassembled WGS sequence"/>
</dbReference>
<dbReference type="RefSeq" id="WP_232511190.1">
    <property type="nucleotide sequence ID" value="NZ_BOPD01000008.1"/>
</dbReference>
<dbReference type="InterPro" id="IPR050482">
    <property type="entry name" value="Sensor_HK_TwoCompSys"/>
</dbReference>
<evidence type="ECO:0000313" key="7">
    <source>
        <dbReference type="EMBL" id="GIJ32167.1"/>
    </source>
</evidence>
<keyword evidence="5" id="KW-0472">Membrane</keyword>
<keyword evidence="5" id="KW-0812">Transmembrane</keyword>
<accession>A0A9W5UML2</accession>
<dbReference type="PIRSF" id="PIRSF037434">
    <property type="entry name" value="STHK_ChrS"/>
    <property type="match status" value="1"/>
</dbReference>
<dbReference type="AlphaFoldDB" id="A0A9W5UML2"/>
<dbReference type="PANTHER" id="PTHR24421:SF62">
    <property type="entry name" value="SENSORY TRANSDUCTION HISTIDINE KINASE"/>
    <property type="match status" value="1"/>
</dbReference>
<proteinExistence type="predicted"/>
<dbReference type="Gene3D" id="3.30.565.10">
    <property type="entry name" value="Histidine kinase-like ATPase, C-terminal domain"/>
    <property type="match status" value="1"/>
</dbReference>
<feature type="domain" description="Histidine kinase" evidence="6">
    <location>
        <begin position="343"/>
        <end position="436"/>
    </location>
</feature>
<dbReference type="InterPro" id="IPR017205">
    <property type="entry name" value="Sig_transdc_His_kinase_ChrS"/>
</dbReference>
<dbReference type="InterPro" id="IPR036890">
    <property type="entry name" value="HATPase_C_sf"/>
</dbReference>